<sequence>MLKDLTLHISQDMAADLPGETSLQEVPGEMSTAHLQYGHKTQLHLVMDGHLPG</sequence>
<dbReference type="EMBL" id="VSSQ01002039">
    <property type="protein sequence ID" value="MPM12919.1"/>
    <property type="molecule type" value="Genomic_DNA"/>
</dbReference>
<accession>A0A644XA12</accession>
<dbReference type="AlphaFoldDB" id="A0A644XA12"/>
<gene>
    <name evidence="1" type="ORF">SDC9_59274</name>
</gene>
<protein>
    <submittedName>
        <fullName evidence="1">Uncharacterized protein</fullName>
    </submittedName>
</protein>
<evidence type="ECO:0000313" key="1">
    <source>
        <dbReference type="EMBL" id="MPM12919.1"/>
    </source>
</evidence>
<reference evidence="1" key="1">
    <citation type="submission" date="2019-08" db="EMBL/GenBank/DDBJ databases">
        <authorList>
            <person name="Kucharzyk K."/>
            <person name="Murdoch R.W."/>
            <person name="Higgins S."/>
            <person name="Loffler F."/>
        </authorList>
    </citation>
    <scope>NUCLEOTIDE SEQUENCE</scope>
</reference>
<organism evidence="1">
    <name type="scientific">bioreactor metagenome</name>
    <dbReference type="NCBI Taxonomy" id="1076179"/>
    <lineage>
        <taxon>unclassified sequences</taxon>
        <taxon>metagenomes</taxon>
        <taxon>ecological metagenomes</taxon>
    </lineage>
</organism>
<proteinExistence type="predicted"/>
<name>A0A644XA12_9ZZZZ</name>
<comment type="caution">
    <text evidence="1">The sequence shown here is derived from an EMBL/GenBank/DDBJ whole genome shotgun (WGS) entry which is preliminary data.</text>
</comment>